<name>A0ABP9LEM3_9RHOB</name>
<evidence type="ECO:0000313" key="2">
    <source>
        <dbReference type="Proteomes" id="UP001499910"/>
    </source>
</evidence>
<dbReference type="RefSeq" id="WP_259553937.1">
    <property type="nucleotide sequence ID" value="NZ_JANXIR010000011.1"/>
</dbReference>
<dbReference type="EMBL" id="BAABHW010000002">
    <property type="protein sequence ID" value="GAA5074664.1"/>
    <property type="molecule type" value="Genomic_DNA"/>
</dbReference>
<dbReference type="Proteomes" id="UP001499910">
    <property type="component" value="Unassembled WGS sequence"/>
</dbReference>
<sequence length="569" mass="61585">MTFPDSMTVMLFAAISLLTAAAALILTARLAPAQRGAGFAPAGMARPLIDMPHRYEFREGYLLSPVTSDDAFLPEEADRTTAFDALARVLADLHPDLPARMRALRKRGEAFLLTGTLGHDALSVAGRHEDGRVILSVGPANASDGRAAVDSATFAKLQEEADDLRTALDAATMPIWKQDGEGRIAWANASYLGLADRKLGGGDEAVALGWPLPQIFADQVAPLPDAGKTRRCSVDLPDAETPAWFEVSAQLTEDGGAICTARPIDRLIRAETSLRSFMQTLSKTFASLPTGLAVFDRRRELMTFNPALTSLSNLPMEFLSSRPTLVDFLDQLREARRMPEPRDYRGWRDEIAKLEQGASEGTYQEIWTLPDGQSLRVTGRPHPDGAVALMFEDISQEVTLTRRFRAELDLFRSVLDDEASALAVFGRDGQMVLSNAAYADLWGDDPRLTEVAPRLADATRLWQGRCAPSGIWGEIRQFAAFQIERAPWVETITLLEGERLACRVSPMAGGATLVRFLPLESGMSDPLGWSEAAASVAGAPPPLAAPHAAVAGMAEPAQAPYSPPDPKAL</sequence>
<protein>
    <submittedName>
        <fullName evidence="1">PAS-domain containing protein</fullName>
    </submittedName>
</protein>
<keyword evidence="2" id="KW-1185">Reference proteome</keyword>
<dbReference type="InterPro" id="IPR035965">
    <property type="entry name" value="PAS-like_dom_sf"/>
</dbReference>
<dbReference type="SUPFAM" id="SSF55785">
    <property type="entry name" value="PYP-like sensor domain (PAS domain)"/>
    <property type="match status" value="2"/>
</dbReference>
<accession>A0ABP9LEM3</accession>
<organism evidence="1 2">
    <name type="scientific">[Roseibacterium] beibuensis</name>
    <dbReference type="NCBI Taxonomy" id="1193142"/>
    <lineage>
        <taxon>Bacteria</taxon>
        <taxon>Pseudomonadati</taxon>
        <taxon>Pseudomonadota</taxon>
        <taxon>Alphaproteobacteria</taxon>
        <taxon>Rhodobacterales</taxon>
        <taxon>Roseobacteraceae</taxon>
        <taxon>Roseicyclus</taxon>
    </lineage>
</organism>
<evidence type="ECO:0000313" key="1">
    <source>
        <dbReference type="EMBL" id="GAA5074664.1"/>
    </source>
</evidence>
<dbReference type="Pfam" id="PF12860">
    <property type="entry name" value="PAS_7"/>
    <property type="match status" value="1"/>
</dbReference>
<proteinExistence type="predicted"/>
<reference evidence="2" key="1">
    <citation type="journal article" date="2019" name="Int. J. Syst. Evol. Microbiol.">
        <title>The Global Catalogue of Microorganisms (GCM) 10K type strain sequencing project: providing services to taxonomists for standard genome sequencing and annotation.</title>
        <authorList>
            <consortium name="The Broad Institute Genomics Platform"/>
            <consortium name="The Broad Institute Genome Sequencing Center for Infectious Disease"/>
            <person name="Wu L."/>
            <person name="Ma J."/>
        </authorList>
    </citation>
    <scope>NUCLEOTIDE SEQUENCE [LARGE SCALE GENOMIC DNA]</scope>
    <source>
        <strain evidence="2">JCM 18015</strain>
    </source>
</reference>
<gene>
    <name evidence="1" type="ORF">GCM10023209_21990</name>
</gene>
<comment type="caution">
    <text evidence="1">The sequence shown here is derived from an EMBL/GenBank/DDBJ whole genome shotgun (WGS) entry which is preliminary data.</text>
</comment>